<dbReference type="Proteomes" id="UP000193719">
    <property type="component" value="Unassembled WGS sequence"/>
</dbReference>
<gene>
    <name evidence="1" type="ORF">BCR36DRAFT_374451</name>
</gene>
<evidence type="ECO:0000313" key="1">
    <source>
        <dbReference type="EMBL" id="ORX42575.1"/>
    </source>
</evidence>
<proteinExistence type="predicted"/>
<comment type="caution">
    <text evidence="1">The sequence shown here is derived from an EMBL/GenBank/DDBJ whole genome shotgun (WGS) entry which is preliminary data.</text>
</comment>
<protein>
    <submittedName>
        <fullName evidence="1">Uncharacterized protein</fullName>
    </submittedName>
</protein>
<accession>A0A1Y1UYB6</accession>
<name>A0A1Y1UYB6_9FUNG</name>
<sequence>MCDPSLILIYYLFVYIISISNTKNYERCIYDGDNNMFYKFFDLKICEYESINDNDYYKNCVSDVLFHNYKIIEKFLSYEPFIERFYLNTSVFDDKDIYIEKTKEIYF</sequence>
<dbReference type="AlphaFoldDB" id="A0A1Y1UYB6"/>
<reference evidence="1 2" key="1">
    <citation type="submission" date="2016-08" db="EMBL/GenBank/DDBJ databases">
        <title>Genomes of anaerobic fungi encode conserved fungal cellulosomes for biomass hydrolysis.</title>
        <authorList>
            <consortium name="DOE Joint Genome Institute"/>
            <person name="Haitjema C.H."/>
            <person name="Gilmore S.P."/>
            <person name="Henske J.K."/>
            <person name="Solomon K.V."/>
            <person name="De Groot R."/>
            <person name="Kuo A."/>
            <person name="Mondo S.J."/>
            <person name="Salamov A.A."/>
            <person name="Labutti K."/>
            <person name="Zhao Z."/>
            <person name="Chiniquy J."/>
            <person name="Barry K."/>
            <person name="Brewer H.M."/>
            <person name="Purvine S.O."/>
            <person name="Wright A.T."/>
            <person name="Boxma B."/>
            <person name="Van Alen T."/>
            <person name="Hackstein J.H."/>
            <person name="Baker S.E."/>
            <person name="Grigoriev I.V."/>
            <person name="O'Malley M.A."/>
        </authorList>
    </citation>
    <scope>NUCLEOTIDE SEQUENCE [LARGE SCALE GENOMIC DNA]</scope>
    <source>
        <strain evidence="2">finn</strain>
    </source>
</reference>
<evidence type="ECO:0000313" key="2">
    <source>
        <dbReference type="Proteomes" id="UP000193719"/>
    </source>
</evidence>
<organism evidence="1 2">
    <name type="scientific">Piromyces finnis</name>
    <dbReference type="NCBI Taxonomy" id="1754191"/>
    <lineage>
        <taxon>Eukaryota</taxon>
        <taxon>Fungi</taxon>
        <taxon>Fungi incertae sedis</taxon>
        <taxon>Chytridiomycota</taxon>
        <taxon>Chytridiomycota incertae sedis</taxon>
        <taxon>Neocallimastigomycetes</taxon>
        <taxon>Neocallimastigales</taxon>
        <taxon>Neocallimastigaceae</taxon>
        <taxon>Piromyces</taxon>
    </lineage>
</organism>
<dbReference type="EMBL" id="MCFH01000063">
    <property type="protein sequence ID" value="ORX42575.1"/>
    <property type="molecule type" value="Genomic_DNA"/>
</dbReference>
<keyword evidence="2" id="KW-1185">Reference proteome</keyword>
<reference evidence="1 2" key="2">
    <citation type="submission" date="2016-08" db="EMBL/GenBank/DDBJ databases">
        <title>Pervasive Adenine N6-methylation of Active Genes in Fungi.</title>
        <authorList>
            <consortium name="DOE Joint Genome Institute"/>
            <person name="Mondo S.J."/>
            <person name="Dannebaum R.O."/>
            <person name="Kuo R.C."/>
            <person name="Labutti K."/>
            <person name="Haridas S."/>
            <person name="Kuo A."/>
            <person name="Salamov A."/>
            <person name="Ahrendt S.R."/>
            <person name="Lipzen A."/>
            <person name="Sullivan W."/>
            <person name="Andreopoulos W.B."/>
            <person name="Clum A."/>
            <person name="Lindquist E."/>
            <person name="Daum C."/>
            <person name="Ramamoorthy G.K."/>
            <person name="Gryganskyi A."/>
            <person name="Culley D."/>
            <person name="Magnuson J.K."/>
            <person name="James T.Y."/>
            <person name="O'Malley M.A."/>
            <person name="Stajich J.E."/>
            <person name="Spatafora J.W."/>
            <person name="Visel A."/>
            <person name="Grigoriev I.V."/>
        </authorList>
    </citation>
    <scope>NUCLEOTIDE SEQUENCE [LARGE SCALE GENOMIC DNA]</scope>
    <source>
        <strain evidence="2">finn</strain>
    </source>
</reference>